<keyword evidence="5 11" id="KW-0479">Metal-binding</keyword>
<name>A0A067TC49_GALM3</name>
<keyword evidence="3 12" id="KW-0964">Secreted</keyword>
<dbReference type="InterPro" id="IPR001842">
    <property type="entry name" value="Peptidase_M36"/>
</dbReference>
<proteinExistence type="inferred from homology"/>
<feature type="binding site" evidence="11">
    <location>
        <position position="408"/>
    </location>
    <ligand>
        <name>Zn(2+)</name>
        <dbReference type="ChEBI" id="CHEBI:29105"/>
        <note>catalytic</note>
    </ligand>
</feature>
<feature type="binding site" evidence="11">
    <location>
        <position position="227"/>
    </location>
    <ligand>
        <name>Zn(2+)</name>
        <dbReference type="ChEBI" id="CHEBI:29105"/>
        <note>catalytic</note>
    </ligand>
</feature>
<dbReference type="GO" id="GO:0008270">
    <property type="term" value="F:zinc ion binding"/>
    <property type="evidence" value="ECO:0007669"/>
    <property type="project" value="InterPro"/>
</dbReference>
<dbReference type="EC" id="3.4.24.-" evidence="12"/>
<comment type="subcellular location">
    <subcellularLocation>
        <location evidence="1 12">Secreted</location>
    </subcellularLocation>
</comment>
<evidence type="ECO:0000256" key="8">
    <source>
        <dbReference type="ARBA" id="ARBA00023049"/>
    </source>
</evidence>
<feature type="chain" id="PRO_5009359688" description="Extracellular metalloproteinase" evidence="12">
    <location>
        <begin position="24"/>
        <end position="599"/>
    </location>
</feature>
<feature type="binding site" evidence="11">
    <location>
        <position position="404"/>
    </location>
    <ligand>
        <name>Zn(2+)</name>
        <dbReference type="ChEBI" id="CHEBI:29105"/>
        <note>catalytic</note>
    </ligand>
</feature>
<evidence type="ECO:0000313" key="14">
    <source>
        <dbReference type="Proteomes" id="UP000027222"/>
    </source>
</evidence>
<dbReference type="GO" id="GO:0004222">
    <property type="term" value="F:metalloendopeptidase activity"/>
    <property type="evidence" value="ECO:0007669"/>
    <property type="project" value="InterPro"/>
</dbReference>
<evidence type="ECO:0000313" key="13">
    <source>
        <dbReference type="EMBL" id="KDR76563.1"/>
    </source>
</evidence>
<dbReference type="PANTHER" id="PTHR33478">
    <property type="entry name" value="EXTRACELLULAR METALLOPROTEINASE MEP"/>
    <property type="match status" value="1"/>
</dbReference>
<dbReference type="CDD" id="cd09596">
    <property type="entry name" value="M36"/>
    <property type="match status" value="1"/>
</dbReference>
<dbReference type="PRINTS" id="PR00999">
    <property type="entry name" value="FUNGALYSIN"/>
</dbReference>
<dbReference type="SUPFAM" id="SSF55486">
    <property type="entry name" value="Metalloproteases ('zincins'), catalytic domain"/>
    <property type="match status" value="1"/>
</dbReference>
<evidence type="ECO:0000256" key="11">
    <source>
        <dbReference type="PIRSR" id="PIRSR601842-2"/>
    </source>
</evidence>
<dbReference type="Gene3D" id="3.10.170.10">
    <property type="match status" value="1"/>
</dbReference>
<keyword evidence="4 12" id="KW-0645">Protease</keyword>
<keyword evidence="6 12" id="KW-0378">Hydrolase</keyword>
<dbReference type="Gene3D" id="1.10.390.10">
    <property type="entry name" value="Neutral Protease Domain 2"/>
    <property type="match status" value="1"/>
</dbReference>
<dbReference type="GO" id="GO:0006508">
    <property type="term" value="P:proteolysis"/>
    <property type="evidence" value="ECO:0007669"/>
    <property type="project" value="UniProtKB-KW"/>
</dbReference>
<keyword evidence="9 12" id="KW-0865">Zymogen</keyword>
<dbReference type="InterPro" id="IPR027268">
    <property type="entry name" value="Peptidase_M4/M1_CTD_sf"/>
</dbReference>
<feature type="signal peptide" evidence="12">
    <location>
        <begin position="1"/>
        <end position="23"/>
    </location>
</feature>
<dbReference type="PANTHER" id="PTHR33478:SF1">
    <property type="entry name" value="EXTRACELLULAR METALLOPROTEINASE MEP"/>
    <property type="match status" value="1"/>
</dbReference>
<sequence length="599" mass="64304">MAFFTKSFFPLILAILLATYAEAAPWPIYARHATHRTRHIGRRSMKIDSYHPKSTFKTFGTNGTAFTSGNALVASSLKTSAVSFIGSLGIAAENIEYKSGFSAGTSRVAYVKQSINGIPVANAVANVAFSGDKVVSYGSSFVDTKSAKVAASEPTVGWKSVLPNVEDALEGKYNGVNATLEYLAQSDGSVALTHVIQIQNEDTNAWYEAYIDAHSGELLSVTDFVADASYTVLPVSKQSFPEGVETLTDPEDLESSPLGWHSIGQGNSTTTSGNNALSFKGQQVSAETSAGLNFNAAYDDTLDPTNPTNLNAARTNAFFLANVVHDFAYRYGFTESAFNFQLSNFGKGGQEQDRVLVSVQDASGTNNANFATPPDGQSGICRMFIWDITTPNRDGTMENDVVIHELTHGITNRLTGGGTGRCLQTLEAGGLGEGWSDAMASWVNQNSAQTKDFVIGPYVFNKATGLRTFPYSVNKATNPLTYGSLQTINEVHAIGEVWATLLHNVYASLVDERGFSAQKFTNPDGPEGNIVFMRLFMDALSLQPCNPTFVEARDAWIQADANRFNGANKCILFKAFASRGLGLNADATFVDDATLPAGC</sequence>
<reference evidence="14" key="1">
    <citation type="journal article" date="2014" name="Proc. Natl. Acad. Sci. U.S.A.">
        <title>Extensive sampling of basidiomycete genomes demonstrates inadequacy of the white-rot/brown-rot paradigm for wood decay fungi.</title>
        <authorList>
            <person name="Riley R."/>
            <person name="Salamov A.A."/>
            <person name="Brown D.W."/>
            <person name="Nagy L.G."/>
            <person name="Floudas D."/>
            <person name="Held B.W."/>
            <person name="Levasseur A."/>
            <person name="Lombard V."/>
            <person name="Morin E."/>
            <person name="Otillar R."/>
            <person name="Lindquist E.A."/>
            <person name="Sun H."/>
            <person name="LaButti K.M."/>
            <person name="Schmutz J."/>
            <person name="Jabbour D."/>
            <person name="Luo H."/>
            <person name="Baker S.E."/>
            <person name="Pisabarro A.G."/>
            <person name="Walton J.D."/>
            <person name="Blanchette R.A."/>
            <person name="Henrissat B."/>
            <person name="Martin F."/>
            <person name="Cullen D."/>
            <person name="Hibbett D.S."/>
            <person name="Grigoriev I.V."/>
        </authorList>
    </citation>
    <scope>NUCLEOTIDE SEQUENCE [LARGE SCALE GENOMIC DNA]</scope>
    <source>
        <strain evidence="14">CBS 339.88</strain>
    </source>
</reference>
<keyword evidence="7 11" id="KW-0862">Zinc</keyword>
<protein>
    <recommendedName>
        <fullName evidence="12">Extracellular metalloproteinase</fullName>
        <ecNumber evidence="12">3.4.24.-</ecNumber>
    </recommendedName>
    <alternativeName>
        <fullName evidence="12">Fungalysin</fullName>
    </alternativeName>
</protein>
<organism evidence="13 14">
    <name type="scientific">Galerina marginata (strain CBS 339.88)</name>
    <dbReference type="NCBI Taxonomy" id="685588"/>
    <lineage>
        <taxon>Eukaryota</taxon>
        <taxon>Fungi</taxon>
        <taxon>Dikarya</taxon>
        <taxon>Basidiomycota</taxon>
        <taxon>Agaricomycotina</taxon>
        <taxon>Agaricomycetes</taxon>
        <taxon>Agaricomycetidae</taxon>
        <taxon>Agaricales</taxon>
        <taxon>Agaricineae</taxon>
        <taxon>Strophariaceae</taxon>
        <taxon>Galerina</taxon>
    </lineage>
</organism>
<dbReference type="AlphaFoldDB" id="A0A067TC49"/>
<evidence type="ECO:0000256" key="2">
    <source>
        <dbReference type="ARBA" id="ARBA00006006"/>
    </source>
</evidence>
<feature type="active site" evidence="10">
    <location>
        <position position="405"/>
    </location>
</feature>
<evidence type="ECO:0000256" key="7">
    <source>
        <dbReference type="ARBA" id="ARBA00022833"/>
    </source>
</evidence>
<evidence type="ECO:0000256" key="9">
    <source>
        <dbReference type="ARBA" id="ARBA00023145"/>
    </source>
</evidence>
<dbReference type="GO" id="GO:0005615">
    <property type="term" value="C:extracellular space"/>
    <property type="evidence" value="ECO:0007669"/>
    <property type="project" value="InterPro"/>
</dbReference>
<feature type="binding site" evidence="11">
    <location>
        <position position="433"/>
    </location>
    <ligand>
        <name>Zn(2+)</name>
        <dbReference type="ChEBI" id="CHEBI:29105"/>
        <note>catalytic</note>
    </ligand>
</feature>
<comment type="similarity">
    <text evidence="2 12">Belongs to the peptidase M36 family.</text>
</comment>
<dbReference type="HOGENOM" id="CLU_012703_4_2_1"/>
<comment type="cofactor">
    <cofactor evidence="11">
        <name>Zn(2+)</name>
        <dbReference type="ChEBI" id="CHEBI:29105"/>
    </cofactor>
    <text evidence="11">Binds 1 zinc ion per subunit.</text>
</comment>
<accession>A0A067TC49</accession>
<dbReference type="OrthoDB" id="3227768at2759"/>
<evidence type="ECO:0000256" key="6">
    <source>
        <dbReference type="ARBA" id="ARBA00022801"/>
    </source>
</evidence>
<evidence type="ECO:0000256" key="10">
    <source>
        <dbReference type="PIRSR" id="PIRSR601842-1"/>
    </source>
</evidence>
<dbReference type="Proteomes" id="UP000027222">
    <property type="component" value="Unassembled WGS sequence"/>
</dbReference>
<evidence type="ECO:0000256" key="4">
    <source>
        <dbReference type="ARBA" id="ARBA00022670"/>
    </source>
</evidence>
<evidence type="ECO:0000256" key="5">
    <source>
        <dbReference type="ARBA" id="ARBA00022723"/>
    </source>
</evidence>
<gene>
    <name evidence="13" type="ORF">GALMADRAFT_246959</name>
</gene>
<dbReference type="Pfam" id="PF02128">
    <property type="entry name" value="Peptidase_M36"/>
    <property type="match status" value="1"/>
</dbReference>
<dbReference type="EMBL" id="KL142378">
    <property type="protein sequence ID" value="KDR76563.1"/>
    <property type="molecule type" value="Genomic_DNA"/>
</dbReference>
<keyword evidence="12" id="KW-0732">Signal</keyword>
<evidence type="ECO:0000256" key="1">
    <source>
        <dbReference type="ARBA" id="ARBA00004613"/>
    </source>
</evidence>
<evidence type="ECO:0000256" key="12">
    <source>
        <dbReference type="RuleBase" id="RU364017"/>
    </source>
</evidence>
<evidence type="ECO:0000256" key="3">
    <source>
        <dbReference type="ARBA" id="ARBA00022525"/>
    </source>
</evidence>
<dbReference type="InterPro" id="IPR050371">
    <property type="entry name" value="Fungal_virulence_M36"/>
</dbReference>
<keyword evidence="14" id="KW-1185">Reference proteome</keyword>
<keyword evidence="8 12" id="KW-0482">Metalloprotease</keyword>